<dbReference type="SUPFAM" id="SSF51445">
    <property type="entry name" value="(Trans)glycosidases"/>
    <property type="match status" value="1"/>
</dbReference>
<dbReference type="InterPro" id="IPR017853">
    <property type="entry name" value="GH"/>
</dbReference>
<dbReference type="PANTHER" id="PTHR32438">
    <property type="entry name" value="4-ALPHA-GLUCANOTRANSFERASE DPE1, CHLOROPLASTIC/AMYLOPLASTIC"/>
    <property type="match status" value="1"/>
</dbReference>
<dbReference type="RefSeq" id="WP_380137133.1">
    <property type="nucleotide sequence ID" value="NZ_JBHLUI010000008.1"/>
</dbReference>
<dbReference type="PANTHER" id="PTHR32438:SF5">
    <property type="entry name" value="4-ALPHA-GLUCANOTRANSFERASE DPE1, CHLOROPLASTIC_AMYLOPLASTIC"/>
    <property type="match status" value="1"/>
</dbReference>
<evidence type="ECO:0000256" key="9">
    <source>
        <dbReference type="ARBA" id="ARBA00031501"/>
    </source>
</evidence>
<evidence type="ECO:0000313" key="13">
    <source>
        <dbReference type="Proteomes" id="UP001589748"/>
    </source>
</evidence>
<comment type="catalytic activity">
    <reaction evidence="1 10">
        <text>Transfers a segment of a (1-&gt;4)-alpha-D-glucan to a new position in an acceptor, which may be glucose or a (1-&gt;4)-alpha-D-glucan.</text>
        <dbReference type="EC" id="2.4.1.25"/>
    </reaction>
</comment>
<keyword evidence="7 10" id="KW-0119">Carbohydrate metabolism</keyword>
<dbReference type="Gene3D" id="3.20.20.80">
    <property type="entry name" value="Glycosidases"/>
    <property type="match status" value="1"/>
</dbReference>
<comment type="similarity">
    <text evidence="2 10">Belongs to the disproportionating enzyme family.</text>
</comment>
<accession>A0ABV5LWB5</accession>
<dbReference type="Pfam" id="PF21226">
    <property type="entry name" value="MalQ_N"/>
    <property type="match status" value="1"/>
</dbReference>
<keyword evidence="6 10" id="KW-0808">Transferase</keyword>
<name>A0ABV5LWB5_9ACTN</name>
<dbReference type="Pfam" id="PF02446">
    <property type="entry name" value="Glyco_hydro_77"/>
    <property type="match status" value="1"/>
</dbReference>
<reference evidence="12 13" key="1">
    <citation type="submission" date="2024-09" db="EMBL/GenBank/DDBJ databases">
        <authorList>
            <person name="Sun Q."/>
            <person name="Mori K."/>
        </authorList>
    </citation>
    <scope>NUCLEOTIDE SEQUENCE [LARGE SCALE GENOMIC DNA]</scope>
    <source>
        <strain evidence="12 13">TISTR 1856</strain>
    </source>
</reference>
<comment type="caution">
    <text evidence="12">The sequence shown here is derived from an EMBL/GenBank/DDBJ whole genome shotgun (WGS) entry which is preliminary data.</text>
</comment>
<evidence type="ECO:0000259" key="11">
    <source>
        <dbReference type="Pfam" id="PF21226"/>
    </source>
</evidence>
<evidence type="ECO:0000256" key="1">
    <source>
        <dbReference type="ARBA" id="ARBA00000439"/>
    </source>
</evidence>
<gene>
    <name evidence="12" type="primary">malQ</name>
    <name evidence="12" type="ORF">ACFFVI_15105</name>
</gene>
<dbReference type="GO" id="GO:0004134">
    <property type="term" value="F:4-alpha-glucanotransferase activity"/>
    <property type="evidence" value="ECO:0007669"/>
    <property type="project" value="UniProtKB-EC"/>
</dbReference>
<sequence length="730" mass="79900">MSHAWSGSPSAADVSERPSAQLSALAESLGVATSFTDWQGRTTEASLGTVTAVLTAMGLDVSDPAAVAASAEEVRLRPWRRTLPPIVVVREGQLALVPVHVPHGDPVELVVEIEDDEGWAPLRQVERWVDPVHVDGRLTGRATFEVPDDLPLGWHVLRAHSPAGEVTCPLVVTPDVLELPDLLQTRRVWGVQAQLYSVRSRASWGVGDLADLADLAATAAGQGAGWVLVNPLAAAQPVPPMESSPYLPTTRRFVNPLYLRVEDVREYGYLRPEDRRAVEALARELRPLNADPGEIDRDRVWTAKREALQILFDHGRSPAREAAFRRYCTSEDPGLTGFAQWCALAETHGLSTADWPATARTPEAAAASGALDDLADRVDFYRWLQWQCDEQLRDAQDSATAPGTGPGIVHDLAVGVHPDGADVWTLGPALARGVTVGAPPDPFNQQGQDWSQPPWRPDALAEQAYTPFRDMVRTILRHAGGLRVDHVIGLFRLWWIPEGAPPTEGTYVRYDHDALIGILALEAQRAGAVVVGEDLGTVEPWVRDYLAERGVLGTSVLWFEFDGDEPRDPRRYRELALSTVTVHDLPPTAGYLAQEHVALRERLGLLTRPVEEERSRDRAEQERILERVRRSGFLDTLPDPDGQGGPDEQSVVEALHRYLATSPSLMLGVSLVDMVGDHRTQNQPGTALEYPNWRMPLCGPDGAVVLLDDLGTDARARSLAKAVDEAVRPA</sequence>
<keyword evidence="5 10" id="KW-0328">Glycosyltransferase</keyword>
<feature type="domain" description="MalQ N-terminal beta-sandwich" evidence="11">
    <location>
        <begin position="83"/>
        <end position="174"/>
    </location>
</feature>
<evidence type="ECO:0000256" key="7">
    <source>
        <dbReference type="ARBA" id="ARBA00023277"/>
    </source>
</evidence>
<evidence type="ECO:0000256" key="8">
    <source>
        <dbReference type="ARBA" id="ARBA00031423"/>
    </source>
</evidence>
<evidence type="ECO:0000256" key="10">
    <source>
        <dbReference type="RuleBase" id="RU361207"/>
    </source>
</evidence>
<dbReference type="InterPro" id="IPR003385">
    <property type="entry name" value="Glyco_hydro_77"/>
</dbReference>
<evidence type="ECO:0000256" key="5">
    <source>
        <dbReference type="ARBA" id="ARBA00022676"/>
    </source>
</evidence>
<evidence type="ECO:0000256" key="6">
    <source>
        <dbReference type="ARBA" id="ARBA00022679"/>
    </source>
</evidence>
<evidence type="ECO:0000256" key="3">
    <source>
        <dbReference type="ARBA" id="ARBA00012560"/>
    </source>
</evidence>
<dbReference type="EMBL" id="JBHMDM010000007">
    <property type="protein sequence ID" value="MFB9378296.1"/>
    <property type="molecule type" value="Genomic_DNA"/>
</dbReference>
<organism evidence="12 13">
    <name type="scientific">Kineococcus gynurae</name>
    <dbReference type="NCBI Taxonomy" id="452979"/>
    <lineage>
        <taxon>Bacteria</taxon>
        <taxon>Bacillati</taxon>
        <taxon>Actinomycetota</taxon>
        <taxon>Actinomycetes</taxon>
        <taxon>Kineosporiales</taxon>
        <taxon>Kineosporiaceae</taxon>
        <taxon>Kineococcus</taxon>
    </lineage>
</organism>
<dbReference type="InterPro" id="IPR048458">
    <property type="entry name" value="MalQ_N"/>
</dbReference>
<evidence type="ECO:0000313" key="12">
    <source>
        <dbReference type="EMBL" id="MFB9378296.1"/>
    </source>
</evidence>
<evidence type="ECO:0000256" key="2">
    <source>
        <dbReference type="ARBA" id="ARBA00005684"/>
    </source>
</evidence>
<protein>
    <recommendedName>
        <fullName evidence="4 10">4-alpha-glucanotransferase</fullName>
        <ecNumber evidence="3 10">2.4.1.25</ecNumber>
    </recommendedName>
    <alternativeName>
        <fullName evidence="8 10">Amylomaltase</fullName>
    </alternativeName>
    <alternativeName>
        <fullName evidence="9 10">Disproportionating enzyme</fullName>
    </alternativeName>
</protein>
<evidence type="ECO:0000256" key="4">
    <source>
        <dbReference type="ARBA" id="ARBA00020295"/>
    </source>
</evidence>
<keyword evidence="13" id="KW-1185">Reference proteome</keyword>
<dbReference type="Proteomes" id="UP001589748">
    <property type="component" value="Unassembled WGS sequence"/>
</dbReference>
<dbReference type="EC" id="2.4.1.25" evidence="3 10"/>
<proteinExistence type="inferred from homology"/>
<dbReference type="NCBIfam" id="TIGR00217">
    <property type="entry name" value="malQ"/>
    <property type="match status" value="1"/>
</dbReference>